<accession>T1ED52</accession>
<evidence type="ECO:0000256" key="5">
    <source>
        <dbReference type="ARBA" id="ARBA00023180"/>
    </source>
</evidence>
<gene>
    <name evidence="10" type="primary">20194504</name>
    <name evidence="9" type="ORF">HELRODRAFT_101525</name>
</gene>
<comment type="similarity">
    <text evidence="6">Belongs to the TMEM104 family.</text>
</comment>
<protein>
    <recommendedName>
        <fullName evidence="8">Amino acid transporter transmembrane domain-containing protein</fullName>
    </recommendedName>
</protein>
<dbReference type="FunCoup" id="T1ED52">
    <property type="interactions" value="82"/>
</dbReference>
<keyword evidence="5" id="KW-0325">Glycoprotein</keyword>
<dbReference type="KEGG" id="hro:HELRODRAFT_101525"/>
<dbReference type="EMBL" id="AMQM01005804">
    <property type="status" value="NOT_ANNOTATED_CDS"/>
    <property type="molecule type" value="Genomic_DNA"/>
</dbReference>
<feature type="transmembrane region" description="Helical" evidence="7">
    <location>
        <begin position="285"/>
        <end position="303"/>
    </location>
</feature>
<feature type="transmembrane region" description="Helical" evidence="7">
    <location>
        <begin position="151"/>
        <end position="170"/>
    </location>
</feature>
<evidence type="ECO:0000256" key="6">
    <source>
        <dbReference type="ARBA" id="ARBA00038166"/>
    </source>
</evidence>
<dbReference type="Pfam" id="PF01490">
    <property type="entry name" value="Aa_trans"/>
    <property type="match status" value="2"/>
</dbReference>
<dbReference type="OrthoDB" id="294541at2759"/>
<evidence type="ECO:0000256" key="7">
    <source>
        <dbReference type="SAM" id="Phobius"/>
    </source>
</evidence>
<feature type="transmembrane region" description="Helical" evidence="7">
    <location>
        <begin position="252"/>
        <end position="270"/>
    </location>
</feature>
<organism evidence="10 11">
    <name type="scientific">Helobdella robusta</name>
    <name type="common">Californian leech</name>
    <dbReference type="NCBI Taxonomy" id="6412"/>
    <lineage>
        <taxon>Eukaryota</taxon>
        <taxon>Metazoa</taxon>
        <taxon>Spiralia</taxon>
        <taxon>Lophotrochozoa</taxon>
        <taxon>Annelida</taxon>
        <taxon>Clitellata</taxon>
        <taxon>Hirudinea</taxon>
        <taxon>Rhynchobdellida</taxon>
        <taxon>Glossiphoniidae</taxon>
        <taxon>Helobdella</taxon>
    </lineage>
</organism>
<dbReference type="InterPro" id="IPR013057">
    <property type="entry name" value="AA_transpt_TM"/>
</dbReference>
<feature type="transmembrane region" description="Helical" evidence="7">
    <location>
        <begin position="15"/>
        <end position="36"/>
    </location>
</feature>
<evidence type="ECO:0000256" key="3">
    <source>
        <dbReference type="ARBA" id="ARBA00022989"/>
    </source>
</evidence>
<proteinExistence type="inferred from homology"/>
<keyword evidence="3 7" id="KW-1133">Transmembrane helix</keyword>
<dbReference type="HOGENOM" id="CLU_025541_1_0_1"/>
<feature type="transmembrane region" description="Helical" evidence="7">
    <location>
        <begin position="494"/>
        <end position="518"/>
    </location>
</feature>
<dbReference type="RefSeq" id="XP_009022308.1">
    <property type="nucleotide sequence ID" value="XM_009024060.1"/>
</dbReference>
<evidence type="ECO:0000256" key="4">
    <source>
        <dbReference type="ARBA" id="ARBA00023136"/>
    </source>
</evidence>
<dbReference type="PANTHER" id="PTHR16189">
    <property type="entry name" value="TRANSMEMBRANE PROTEIN 104-RELATED"/>
    <property type="match status" value="1"/>
</dbReference>
<reference evidence="10" key="3">
    <citation type="submission" date="2015-06" db="UniProtKB">
        <authorList>
            <consortium name="EnsemblMetazoa"/>
        </authorList>
    </citation>
    <scope>IDENTIFICATION</scope>
</reference>
<comment type="subcellular location">
    <subcellularLocation>
        <location evidence="1">Membrane</location>
        <topology evidence="1">Multi-pass membrane protein</topology>
    </subcellularLocation>
</comment>
<dbReference type="InParanoid" id="T1ED52"/>
<dbReference type="CTD" id="20194504"/>
<dbReference type="Proteomes" id="UP000015101">
    <property type="component" value="Unassembled WGS sequence"/>
</dbReference>
<evidence type="ECO:0000259" key="8">
    <source>
        <dbReference type="Pfam" id="PF01490"/>
    </source>
</evidence>
<evidence type="ECO:0000313" key="10">
    <source>
        <dbReference type="EnsemblMetazoa" id="HelroP101525"/>
    </source>
</evidence>
<reference evidence="11" key="1">
    <citation type="submission" date="2012-12" db="EMBL/GenBank/DDBJ databases">
        <authorList>
            <person name="Hellsten U."/>
            <person name="Grimwood J."/>
            <person name="Chapman J.A."/>
            <person name="Shapiro H."/>
            <person name="Aerts A."/>
            <person name="Otillar R.P."/>
            <person name="Terry A.Y."/>
            <person name="Boore J.L."/>
            <person name="Simakov O."/>
            <person name="Marletaz F."/>
            <person name="Cho S.-J."/>
            <person name="Edsinger-Gonzales E."/>
            <person name="Havlak P."/>
            <person name="Kuo D.-H."/>
            <person name="Larsson T."/>
            <person name="Lv J."/>
            <person name="Arendt D."/>
            <person name="Savage R."/>
            <person name="Osoegawa K."/>
            <person name="de Jong P."/>
            <person name="Lindberg D.R."/>
            <person name="Seaver E.C."/>
            <person name="Weisblat D.A."/>
            <person name="Putnam N.H."/>
            <person name="Grigoriev I.V."/>
            <person name="Rokhsar D.S."/>
        </authorList>
    </citation>
    <scope>NUCLEOTIDE SEQUENCE</scope>
</reference>
<dbReference type="GO" id="GO:0016020">
    <property type="term" value="C:membrane"/>
    <property type="evidence" value="ECO:0007669"/>
    <property type="project" value="UniProtKB-SubCell"/>
</dbReference>
<dbReference type="AlphaFoldDB" id="T1ED52"/>
<keyword evidence="11" id="KW-1185">Reference proteome</keyword>
<dbReference type="PANTHER" id="PTHR16189:SF0">
    <property type="entry name" value="TRANSMEMBRANE PROTEIN 104"/>
    <property type="match status" value="1"/>
</dbReference>
<feature type="transmembrane region" description="Helical" evidence="7">
    <location>
        <begin position="448"/>
        <end position="473"/>
    </location>
</feature>
<name>T1ED52_HELRO</name>
<feature type="transmembrane region" description="Helical" evidence="7">
    <location>
        <begin position="220"/>
        <end position="240"/>
    </location>
</feature>
<feature type="transmembrane region" description="Helical" evidence="7">
    <location>
        <begin position="324"/>
        <end position="346"/>
    </location>
</feature>
<feature type="transmembrane region" description="Helical" evidence="7">
    <location>
        <begin position="376"/>
        <end position="401"/>
    </location>
</feature>
<dbReference type="EnsemblMetazoa" id="HelroT101525">
    <property type="protein sequence ID" value="HelroP101525"/>
    <property type="gene ID" value="HelroG101525"/>
</dbReference>
<feature type="transmembrane region" description="Helical" evidence="7">
    <location>
        <begin position="422"/>
        <end position="442"/>
    </location>
</feature>
<evidence type="ECO:0000256" key="2">
    <source>
        <dbReference type="ARBA" id="ARBA00022692"/>
    </source>
</evidence>
<sequence length="534" mass="60403">MDAQRSIVRKKHVEYSPMIGMVFLFNLIVGTGALALPKSFSMAGWGVSLVMIIVVAFLSYVTATYVIETMACANALLKVEILKKNEDHRSGAQYSSDIEPGEQIQQTDTVDESTALLRVSDESRLDLFEIQEVIEMGSMAKIFFNKVGYNLFYLCIAVYLFGDLAIYAAAVPKTLRDVTCTFYPNVTDGNHSLTNITNLCPTLKNDDPCWIDTTLTRIDIYRIYVACFIFLLGSFVFFNLQKTKYLQVATSVMRWIAFFTMVILTIQKLAKGKGKGHPTVASPMYIPNLFGICVYSFMCHHSLPQMITPINNKSSLFKLFAGNYFSVFLFYCLLAFTGIFCFSNVYDLYTLNFQPPKCPNAAQTDDTITTFPVIQYFLALFPVFTISTSFPIIGITLRNNLKHMFGFIEKDARARMPTWQKFIDRLVFPTVVLLIPFAIAMVTSDIQFLVGITGSYAGNFIQYIVPASLVLMARRRMTSIRIDDIAKFKSPFKHFAWVCLVFSWSIICFIVVTINNILLLKSSGKPKTNFLQIF</sequence>
<dbReference type="GeneID" id="20194504"/>
<evidence type="ECO:0000313" key="9">
    <source>
        <dbReference type="EMBL" id="ESN99538.1"/>
    </source>
</evidence>
<feature type="domain" description="Amino acid transporter transmembrane" evidence="8">
    <location>
        <begin position="16"/>
        <end position="70"/>
    </location>
</feature>
<dbReference type="OMA" id="GHREGHP"/>
<reference evidence="9 11" key="2">
    <citation type="journal article" date="2013" name="Nature">
        <title>Insights into bilaterian evolution from three spiralian genomes.</title>
        <authorList>
            <person name="Simakov O."/>
            <person name="Marletaz F."/>
            <person name="Cho S.J."/>
            <person name="Edsinger-Gonzales E."/>
            <person name="Havlak P."/>
            <person name="Hellsten U."/>
            <person name="Kuo D.H."/>
            <person name="Larsson T."/>
            <person name="Lv J."/>
            <person name="Arendt D."/>
            <person name="Savage R."/>
            <person name="Osoegawa K."/>
            <person name="de Jong P."/>
            <person name="Grimwood J."/>
            <person name="Chapman J.A."/>
            <person name="Shapiro H."/>
            <person name="Aerts A."/>
            <person name="Otillar R.P."/>
            <person name="Terry A.Y."/>
            <person name="Boore J.L."/>
            <person name="Grigoriev I.V."/>
            <person name="Lindberg D.R."/>
            <person name="Seaver E.C."/>
            <person name="Weisblat D.A."/>
            <person name="Putnam N.H."/>
            <person name="Rokhsar D.S."/>
        </authorList>
    </citation>
    <scope>NUCLEOTIDE SEQUENCE</scope>
</reference>
<dbReference type="eggNOG" id="KOG3832">
    <property type="taxonomic scope" value="Eukaryota"/>
</dbReference>
<feature type="transmembrane region" description="Helical" evidence="7">
    <location>
        <begin position="42"/>
        <end position="67"/>
    </location>
</feature>
<feature type="domain" description="Amino acid transporter transmembrane" evidence="8">
    <location>
        <begin position="137"/>
        <end position="511"/>
    </location>
</feature>
<evidence type="ECO:0000313" key="11">
    <source>
        <dbReference type="Proteomes" id="UP000015101"/>
    </source>
</evidence>
<keyword evidence="4 7" id="KW-0472">Membrane</keyword>
<evidence type="ECO:0000256" key="1">
    <source>
        <dbReference type="ARBA" id="ARBA00004141"/>
    </source>
</evidence>
<keyword evidence="2 7" id="KW-0812">Transmembrane</keyword>
<dbReference type="EMBL" id="KB097106">
    <property type="protein sequence ID" value="ESN99538.1"/>
    <property type="molecule type" value="Genomic_DNA"/>
</dbReference>